<organism evidence="1 2">
    <name type="scientific">Parabacteroides merdae</name>
    <dbReference type="NCBI Taxonomy" id="46503"/>
    <lineage>
        <taxon>Bacteria</taxon>
        <taxon>Pseudomonadati</taxon>
        <taxon>Bacteroidota</taxon>
        <taxon>Bacteroidia</taxon>
        <taxon>Bacteroidales</taxon>
        <taxon>Tannerellaceae</taxon>
        <taxon>Parabacteroides</taxon>
    </lineage>
</organism>
<reference evidence="1" key="1">
    <citation type="submission" date="2022-01" db="EMBL/GenBank/DDBJ databases">
        <title>Novel bile acid biosynthetic pathways are enriched in the microbiome of centenarians.</title>
        <authorList>
            <person name="Sato Y."/>
            <person name="Atarashi K."/>
            <person name="Plichta R.D."/>
            <person name="Arai Y."/>
            <person name="Sasajima S."/>
            <person name="Kearney M.S."/>
            <person name="Suda W."/>
            <person name="Takeshita K."/>
            <person name="Sasaki T."/>
            <person name="Okamoto S."/>
            <person name="Skelly N.A."/>
            <person name="Okamura Y."/>
            <person name="Vlamakis H."/>
            <person name="Li Y."/>
            <person name="Tanoue T."/>
            <person name="Takei H."/>
            <person name="Nittono H."/>
            <person name="Narushima S."/>
            <person name="Irie J."/>
            <person name="Itoh H."/>
            <person name="Moriya K."/>
            <person name="Sugiura Y."/>
            <person name="Suematsu M."/>
            <person name="Moritoki N."/>
            <person name="Shibata S."/>
            <person name="Littman R.D."/>
            <person name="Fischbach A.M."/>
            <person name="Uwamino Y."/>
            <person name="Inoue T."/>
            <person name="Honda A."/>
            <person name="Hattori M."/>
            <person name="Murai T."/>
            <person name="Xavier J.R."/>
            <person name="Hirose N."/>
            <person name="Honda K."/>
        </authorList>
    </citation>
    <scope>NUCLEOTIDE SEQUENCE</scope>
    <source>
        <strain evidence="1">CE91-St3</strain>
    </source>
</reference>
<sequence length="140" mass="16248">MFDLMQAHMTGLDPVLELEAYDRWLYGEALAAQRKETEQSVSKEEQSVFTFLVDCQYKVWERHTVTVNADTYEEAKQRVINLAKNHPVSMDDGEPGLEMTFETLYETEELIEPENGKEATVQVMNYAPFSERKVLYENAK</sequence>
<dbReference type="RefSeq" id="WP_122334184.1">
    <property type="nucleotide sequence ID" value="NZ_DAWEDW010000022.1"/>
</dbReference>
<dbReference type="Proteomes" id="UP001055114">
    <property type="component" value="Unassembled WGS sequence"/>
</dbReference>
<evidence type="ECO:0000313" key="1">
    <source>
        <dbReference type="EMBL" id="GKH73448.1"/>
    </source>
</evidence>
<evidence type="ECO:0000313" key="2">
    <source>
        <dbReference type="Proteomes" id="UP001055114"/>
    </source>
</evidence>
<accession>A0AA37NJU4</accession>
<proteinExistence type="predicted"/>
<dbReference type="EMBL" id="BQNZ01000003">
    <property type="protein sequence ID" value="GKH73448.1"/>
    <property type="molecule type" value="Genomic_DNA"/>
</dbReference>
<dbReference type="AlphaFoldDB" id="A0AA37NJU4"/>
<gene>
    <name evidence="1" type="ORF">CE91St3_33110</name>
</gene>
<name>A0AA37NJU4_9BACT</name>
<comment type="caution">
    <text evidence="1">The sequence shown here is derived from an EMBL/GenBank/DDBJ whole genome shotgun (WGS) entry which is preliminary data.</text>
</comment>
<protein>
    <submittedName>
        <fullName evidence="1">Uncharacterized protein</fullName>
    </submittedName>
</protein>